<feature type="domain" description="Lyase catalytic" evidence="4">
    <location>
        <begin position="41"/>
        <end position="405"/>
    </location>
</feature>
<comment type="caution">
    <text evidence="5">The sequence shown here is derived from an EMBL/GenBank/DDBJ whole genome shotgun (WGS) entry which is preliminary data.</text>
</comment>
<dbReference type="eggNOG" id="COG5492">
    <property type="taxonomic scope" value="Bacteria"/>
</dbReference>
<dbReference type="Gene3D" id="2.70.98.10">
    <property type="match status" value="1"/>
</dbReference>
<dbReference type="SUPFAM" id="SSF74650">
    <property type="entry name" value="Galactose mutarotase-like"/>
    <property type="match status" value="1"/>
</dbReference>
<dbReference type="Gene3D" id="1.50.10.100">
    <property type="entry name" value="Chondroitin AC/alginate lyase"/>
    <property type="match status" value="1"/>
</dbReference>
<dbReference type="PANTHER" id="PTHR37322">
    <property type="match status" value="1"/>
</dbReference>
<accession>A0A081K5A1</accession>
<dbReference type="InterPro" id="IPR039174">
    <property type="entry name" value="Chondroitin_ABC_lyase"/>
</dbReference>
<dbReference type="Proteomes" id="UP000027997">
    <property type="component" value="Unassembled WGS sequence"/>
</dbReference>
<dbReference type="STRING" id="305900.GV64_24585"/>
<dbReference type="GO" id="GO:0030246">
    <property type="term" value="F:carbohydrate binding"/>
    <property type="evidence" value="ECO:0007669"/>
    <property type="project" value="InterPro"/>
</dbReference>
<protein>
    <submittedName>
        <fullName evidence="5">Uncharacterized protein</fullName>
    </submittedName>
</protein>
<dbReference type="InterPro" id="IPR011013">
    <property type="entry name" value="Gal_mutarotase_sf_dom"/>
</dbReference>
<evidence type="ECO:0000259" key="3">
    <source>
        <dbReference type="Pfam" id="PF02278"/>
    </source>
</evidence>
<dbReference type="SUPFAM" id="SSF48230">
    <property type="entry name" value="Chondroitin AC/alginate lyase"/>
    <property type="match status" value="1"/>
</dbReference>
<evidence type="ECO:0000256" key="1">
    <source>
        <dbReference type="ARBA" id="ARBA00006699"/>
    </source>
</evidence>
<dbReference type="PROSITE" id="PS51257">
    <property type="entry name" value="PROKAR_LIPOPROTEIN"/>
    <property type="match status" value="1"/>
</dbReference>
<evidence type="ECO:0000313" key="5">
    <source>
        <dbReference type="EMBL" id="KEI69327.1"/>
    </source>
</evidence>
<name>A0A081K5A1_9GAMM</name>
<dbReference type="GO" id="GO:0016837">
    <property type="term" value="F:carbon-oxygen lyase activity, acting on polysaccharides"/>
    <property type="evidence" value="ECO:0007669"/>
    <property type="project" value="UniProtKB-ARBA"/>
</dbReference>
<proteinExistence type="inferred from homology"/>
<dbReference type="InterPro" id="IPR014718">
    <property type="entry name" value="GH-type_carb-bd"/>
</dbReference>
<keyword evidence="2" id="KW-0456">Lyase</keyword>
<dbReference type="Gene3D" id="2.60.220.10">
    <property type="entry name" value="Polysaccharide lyase family 8-like, C-terminal"/>
    <property type="match status" value="1"/>
</dbReference>
<dbReference type="GO" id="GO:0005576">
    <property type="term" value="C:extracellular region"/>
    <property type="evidence" value="ECO:0007669"/>
    <property type="project" value="InterPro"/>
</dbReference>
<evidence type="ECO:0000313" key="6">
    <source>
        <dbReference type="Proteomes" id="UP000027997"/>
    </source>
</evidence>
<dbReference type="AlphaFoldDB" id="A0A081K5A1"/>
<evidence type="ECO:0000259" key="4">
    <source>
        <dbReference type="Pfam" id="PF09093"/>
    </source>
</evidence>
<comment type="similarity">
    <text evidence="1">Belongs to the polysaccharide lyase 8 family.</text>
</comment>
<reference evidence="5 6" key="1">
    <citation type="submission" date="2014-06" db="EMBL/GenBank/DDBJ databases">
        <title>Whole Genome Sequences of Three Symbiotic Endozoicomonas Bacteria.</title>
        <authorList>
            <person name="Neave M.J."/>
            <person name="Apprill A."/>
            <person name="Voolstra C.R."/>
        </authorList>
    </citation>
    <scope>NUCLEOTIDE SEQUENCE [LARGE SCALE GENOMIC DNA]</scope>
    <source>
        <strain evidence="5 6">DSM 22380</strain>
    </source>
</reference>
<feature type="domain" description="Polysaccharide lyase family 8 central" evidence="3">
    <location>
        <begin position="455"/>
        <end position="708"/>
    </location>
</feature>
<evidence type="ECO:0000256" key="2">
    <source>
        <dbReference type="ARBA" id="ARBA00023239"/>
    </source>
</evidence>
<dbReference type="PANTHER" id="PTHR37322:SF3">
    <property type="entry name" value="CHONDROITIN SULFATE ABC EXOLYASE"/>
    <property type="match status" value="1"/>
</dbReference>
<dbReference type="InterPro" id="IPR003159">
    <property type="entry name" value="Lyase_8_central_dom"/>
</dbReference>
<sequence length="869" mass="97472">MSVVKTLGSVMFASFFVVGCTASSAPLPQVEKNAIYHTQQLIQQVSPEQIQELETIYRRYVNWTVGTGTLSKSDPLVRIQHETMLSTFNNVEEKFMQEGGVEGLGKISFARTKDKQPVARYVFDTILPSLSMSYAYPGLIDSPNPGYRKPETVATIIAILDHMHASGWKKGVDTGFDFDELRKTGFTGFGGSINNNISGYSKSLLLLRDELHQAGRLERELETLDWVTRIFAPEQDGRGMTHFQFPGFNSDGFKSMVRNRLSYVVTQLPDDPSRIKNMQFLTHFYNKAYSLAPGWADKIKPDGVGYHHKGVYGNSYSEQGLEAAARSIYLLQGTSFQVTDESIANVKLGLKTFRIYSQKYDMHRGIAGRFPHQLDSLVHLLPAYAYYGMNSGLNDPEMKAIFARLWDRGYFERSSILSETFDGKGLGAFGEIEAMLALENENIDPEPALTGHWVYPYGAMSIHRRPGWMAAVKGFSRYIWDYESGKAQNLYGGNASSGVLRLYTKGNPVNAFDSGYGINGWDWHRLPGATTVRVPYKKMRKDHRNWSTESFVGGLSAENANGVYAMVYDNQMGGVTLTANKSLFFFDNHIVLLGSDIHGGDGQHEIATTLFQTRLPSEDTVTYFNGSMLTGEKPAFNTTQNQPVWLTDSADNGYYLPNPVDLMVHRTEQTAPDEKGKENASDLYATAWLSHGNRIKSGRYEYVILVNAGKEQTKAFARNASKIYRVKQQDKMAHIVEHIEKGITAYAFFKAGGDFASDLILSTDTPMLAMSRKTSYGNLVLSVVNPDLGLAPKTKHITIDDLRDNPKWLYHDSETPRVTMTLEGHWQNVSTTEDKDIQIKTRMIEDKAVTELTFNTKHAFSKDIELARL</sequence>
<dbReference type="InterPro" id="IPR008929">
    <property type="entry name" value="Chondroitin_lyas"/>
</dbReference>
<dbReference type="RefSeq" id="WP_020584037.1">
    <property type="nucleotide sequence ID" value="NZ_JOJP01000002.1"/>
</dbReference>
<dbReference type="GO" id="GO:0006027">
    <property type="term" value="P:glycosaminoglycan catabolic process"/>
    <property type="evidence" value="ECO:0007669"/>
    <property type="project" value="InterPro"/>
</dbReference>
<dbReference type="SUPFAM" id="SSF49863">
    <property type="entry name" value="Hyaluronate lyase-like, C-terminal domain"/>
    <property type="match status" value="1"/>
</dbReference>
<dbReference type="Pfam" id="PF09093">
    <property type="entry name" value="Lyase_catalyt"/>
    <property type="match status" value="1"/>
</dbReference>
<gene>
    <name evidence="5" type="ORF">GV64_24585</name>
</gene>
<keyword evidence="6" id="KW-1185">Reference proteome</keyword>
<dbReference type="GO" id="GO:0005975">
    <property type="term" value="P:carbohydrate metabolic process"/>
    <property type="evidence" value="ECO:0007669"/>
    <property type="project" value="InterPro"/>
</dbReference>
<organism evidence="5 6">
    <name type="scientific">Endozoicomonas elysicola</name>
    <dbReference type="NCBI Taxonomy" id="305900"/>
    <lineage>
        <taxon>Bacteria</taxon>
        <taxon>Pseudomonadati</taxon>
        <taxon>Pseudomonadota</taxon>
        <taxon>Gammaproteobacteria</taxon>
        <taxon>Oceanospirillales</taxon>
        <taxon>Endozoicomonadaceae</taxon>
        <taxon>Endozoicomonas</taxon>
    </lineage>
</organism>
<dbReference type="EMBL" id="JOJP01000002">
    <property type="protein sequence ID" value="KEI69327.1"/>
    <property type="molecule type" value="Genomic_DNA"/>
</dbReference>
<dbReference type="Pfam" id="PF02278">
    <property type="entry name" value="Lyase_8"/>
    <property type="match status" value="1"/>
</dbReference>
<dbReference type="InterPro" id="IPR015177">
    <property type="entry name" value="Lyase_catalyt"/>
</dbReference>
<dbReference type="InterPro" id="IPR011071">
    <property type="entry name" value="Lyase_8-like_C"/>
</dbReference>